<evidence type="ECO:0000256" key="1">
    <source>
        <dbReference type="ARBA" id="ARBA00009199"/>
    </source>
</evidence>
<keyword evidence="4" id="KW-1185">Reference proteome</keyword>
<proteinExistence type="inferred from homology"/>
<dbReference type="InterPro" id="IPR023631">
    <property type="entry name" value="Amidase_dom"/>
</dbReference>
<dbReference type="InterPro" id="IPR000120">
    <property type="entry name" value="Amidase"/>
</dbReference>
<evidence type="ECO:0000313" key="4">
    <source>
        <dbReference type="Proteomes" id="UP000525298"/>
    </source>
</evidence>
<dbReference type="AlphaFoldDB" id="A0A7W0C9Z8"/>
<dbReference type="InterPro" id="IPR036928">
    <property type="entry name" value="AS_sf"/>
</dbReference>
<gene>
    <name evidence="3" type="ORF">HNR65_002204</name>
</gene>
<sequence length="476" mass="51586">MGSQMNGNDLIDQDTFSLSRLIMEKKISPVEIVKAQLIKIEEENPDINAIVTLSAESALQSARKAEKQLMKQLIAGPLHGIPFLVKDLFDTANIRTTYGSIYFKEHVPARDAFIVEKLKSAGGILLGKTNTSEFGFSHLSSNKIYGTTKNPWNLACTPGGSSGGNGAALAARMSTMSIGSDLGGSVRVPAHCCGISGFRPSLGRVSTEGHSRAGTPVIGALLAPGIMTRTVRDISLILSVIEGFNHRDPFMMGFAPLKTQMNSASSKGYKCALIDFRAEIEIDEEIDGMALHVASLLSRHDGAWERKRIPLGKELSPAMRTLVGTDLKYSVNQYLTDHRVANPDLSFIEHIPDGFTTRDYMQAYGKMLGIRIMVNSFFQKFDLLILPVLPTTAPPVRSPEGRDLSADKLFDLAVPNFLAVLAGSPSLALPVGIHSNGMPISLQIVGAYGKDAVVLQAGEMIENEMKFFDSTRTKSE</sequence>
<dbReference type="PROSITE" id="PS00571">
    <property type="entry name" value="AMIDASES"/>
    <property type="match status" value="1"/>
</dbReference>
<accession>A0A7W0C9Z8</accession>
<name>A0A7W0C9Z8_9BACT</name>
<protein>
    <submittedName>
        <fullName evidence="3">Asp-tRNA(Asn)/Glu-tRNA(Gln) amidotransferase A subunit family amidase</fullName>
    </submittedName>
</protein>
<dbReference type="RefSeq" id="WP_181551516.1">
    <property type="nucleotide sequence ID" value="NZ_JACDUS010000005.1"/>
</dbReference>
<dbReference type="Pfam" id="PF01425">
    <property type="entry name" value="Amidase"/>
    <property type="match status" value="1"/>
</dbReference>
<dbReference type="Proteomes" id="UP000525298">
    <property type="component" value="Unassembled WGS sequence"/>
</dbReference>
<evidence type="ECO:0000313" key="3">
    <source>
        <dbReference type="EMBL" id="MBA2881873.1"/>
    </source>
</evidence>
<dbReference type="InterPro" id="IPR020556">
    <property type="entry name" value="Amidase_CS"/>
</dbReference>
<comment type="caution">
    <text evidence="3">The sequence shown here is derived from an EMBL/GenBank/DDBJ whole genome shotgun (WGS) entry which is preliminary data.</text>
</comment>
<dbReference type="SUPFAM" id="SSF75304">
    <property type="entry name" value="Amidase signature (AS) enzymes"/>
    <property type="match status" value="1"/>
</dbReference>
<feature type="domain" description="Amidase" evidence="2">
    <location>
        <begin position="31"/>
        <end position="455"/>
    </location>
</feature>
<dbReference type="EMBL" id="JACDUS010000005">
    <property type="protein sequence ID" value="MBA2881873.1"/>
    <property type="molecule type" value="Genomic_DNA"/>
</dbReference>
<dbReference type="PANTHER" id="PTHR11895">
    <property type="entry name" value="TRANSAMIDASE"/>
    <property type="match status" value="1"/>
</dbReference>
<dbReference type="PANTHER" id="PTHR11895:SF7">
    <property type="entry name" value="GLUTAMYL-TRNA(GLN) AMIDOTRANSFERASE SUBUNIT A, MITOCHONDRIAL"/>
    <property type="match status" value="1"/>
</dbReference>
<dbReference type="Gene3D" id="3.90.1300.10">
    <property type="entry name" value="Amidase signature (AS) domain"/>
    <property type="match status" value="1"/>
</dbReference>
<keyword evidence="3" id="KW-0808">Transferase</keyword>
<dbReference type="GO" id="GO:0016740">
    <property type="term" value="F:transferase activity"/>
    <property type="evidence" value="ECO:0007669"/>
    <property type="project" value="UniProtKB-KW"/>
</dbReference>
<comment type="similarity">
    <text evidence="1">Belongs to the amidase family.</text>
</comment>
<organism evidence="3 4">
    <name type="scientific">Desulfosalsimonas propionicica</name>
    <dbReference type="NCBI Taxonomy" id="332175"/>
    <lineage>
        <taxon>Bacteria</taxon>
        <taxon>Pseudomonadati</taxon>
        <taxon>Thermodesulfobacteriota</taxon>
        <taxon>Desulfobacteria</taxon>
        <taxon>Desulfobacterales</taxon>
        <taxon>Desulfosalsimonadaceae</taxon>
        <taxon>Desulfosalsimonas</taxon>
    </lineage>
</organism>
<evidence type="ECO:0000259" key="2">
    <source>
        <dbReference type="Pfam" id="PF01425"/>
    </source>
</evidence>
<reference evidence="3 4" key="1">
    <citation type="submission" date="2020-07" db="EMBL/GenBank/DDBJ databases">
        <title>Genomic Encyclopedia of Type Strains, Phase IV (KMG-IV): sequencing the most valuable type-strain genomes for metagenomic binning, comparative biology and taxonomic classification.</title>
        <authorList>
            <person name="Goeker M."/>
        </authorList>
    </citation>
    <scope>NUCLEOTIDE SEQUENCE [LARGE SCALE GENOMIC DNA]</scope>
    <source>
        <strain evidence="3 4">DSM 17721</strain>
    </source>
</reference>